<gene>
    <name evidence="7" type="ORF">CLUP02_03068</name>
</gene>
<dbReference type="GeneID" id="73337105"/>
<sequence>MVKVIIDLTLLRHLRAFSDYQAHFKAFEAVAPCLSDSPHMCSNVASRYECIELLAMTQTADRRRGIGFVKEVRTLSAIRPPLNPSEMDLVSARDRLLFLWLRSRLSQHLSSNRTPPHLSSALPKPRRVSLSLLSTSAINNSHNHSSCQQVSQTIRASTHKCARIGSFKHTKRRLNLDKEAERTHARAHPTLNLMDPPLKSPASAQRDTSPSPPVPNRIRRNTACTSCRDSKHAPCPSNASPGSHSHWIAVDIRDSGRTDGGPPRQVPWGSSCNVSKHADETYSVPSAFLHVKCNASYTPNKPSDDQTKVASILLSSPFPPAPKAPVFLFPVPYVIVKLEQLEKEVQTIKNAVNPSPVSATGILPPAALPLPLPSPSTAYPGAASAFSDHRPPPSASRVSLPALSPVQQARQPEQVPTPTLTSHTTPTGPARQPAQPRALGSKVLSGEDIDFYFDHYFEHFHPYFPIVRSQDPDKLYKQSPILFWTLIAISSRRYTRDAGLFPFLIENLPREVWAAVSSPPISMSTVDALLVLCTWPLPSIRFLNDPSSSYVAIAQNAALLLGLHTGRGTHPEFCIGPNRQTDITDEEACFTWMGYNIQAQRVASSNGFPPPAGFFNEAVNRAAGGRSLPDALGYFGLLYEMQKFSNRLSRTVFSVAEEGEGVPDTVIQLLEDELNKLKQLQARHNSDLDLFTILAVQFELQSYYFIPLSTVDKPTFRHNVNRAYSTAQALINLSLRLESSHRFLLHAPQHVFRTILDAAAVIFDVLVSGHATDVELANADVSVKNAQEALRRCSVQEGDFAMRVLRMSESYWSLRHMMPKLEAPISQYPHRTGAVIAFGTLRRWKKELDQARVGQGGSGVGVGGAGGVAGGGGVGQGTGVGGTASTPAATDSNANLVPASDPLQDIDWSMLMDDFDWTAGGGGEPNFLGLSYKPEHFGGWIFMHHFGTLSNT</sequence>
<keyword evidence="4" id="KW-0804">Transcription</keyword>
<dbReference type="Proteomes" id="UP000830671">
    <property type="component" value="Chromosome 2"/>
</dbReference>
<evidence type="ECO:0000256" key="3">
    <source>
        <dbReference type="ARBA" id="ARBA00023125"/>
    </source>
</evidence>
<dbReference type="CDD" id="cd12148">
    <property type="entry name" value="fungal_TF_MHR"/>
    <property type="match status" value="1"/>
</dbReference>
<dbReference type="GO" id="GO:0000981">
    <property type="term" value="F:DNA-binding transcription factor activity, RNA polymerase II-specific"/>
    <property type="evidence" value="ECO:0007669"/>
    <property type="project" value="TreeGrafter"/>
</dbReference>
<accession>A0A9Q8SHR1</accession>
<keyword evidence="3" id="KW-0238">DNA-binding</keyword>
<proteinExistence type="predicted"/>
<organism evidence="7 8">
    <name type="scientific">Colletotrichum lupini</name>
    <dbReference type="NCBI Taxonomy" id="145971"/>
    <lineage>
        <taxon>Eukaryota</taxon>
        <taxon>Fungi</taxon>
        <taxon>Dikarya</taxon>
        <taxon>Ascomycota</taxon>
        <taxon>Pezizomycotina</taxon>
        <taxon>Sordariomycetes</taxon>
        <taxon>Hypocreomycetidae</taxon>
        <taxon>Glomerellales</taxon>
        <taxon>Glomerellaceae</taxon>
        <taxon>Colletotrichum</taxon>
        <taxon>Colletotrichum acutatum species complex</taxon>
    </lineage>
</organism>
<feature type="region of interest" description="Disordered" evidence="6">
    <location>
        <begin position="405"/>
        <end position="439"/>
    </location>
</feature>
<keyword evidence="8" id="KW-1185">Reference proteome</keyword>
<dbReference type="PANTHER" id="PTHR31845">
    <property type="entry name" value="FINGER DOMAIN PROTEIN, PUTATIVE-RELATED"/>
    <property type="match status" value="1"/>
</dbReference>
<keyword evidence="5" id="KW-0539">Nucleus</keyword>
<dbReference type="EMBL" id="CP019474">
    <property type="protein sequence ID" value="UQC77599.1"/>
    <property type="molecule type" value="Genomic_DNA"/>
</dbReference>
<evidence type="ECO:0000256" key="4">
    <source>
        <dbReference type="ARBA" id="ARBA00023163"/>
    </source>
</evidence>
<dbReference type="GO" id="GO:0005634">
    <property type="term" value="C:nucleus"/>
    <property type="evidence" value="ECO:0007669"/>
    <property type="project" value="UniProtKB-SubCell"/>
</dbReference>
<dbReference type="InterPro" id="IPR051089">
    <property type="entry name" value="prtT"/>
</dbReference>
<feature type="compositionally biased region" description="Basic and acidic residues" evidence="6">
    <location>
        <begin position="175"/>
        <end position="184"/>
    </location>
</feature>
<dbReference type="GO" id="GO:0000976">
    <property type="term" value="F:transcription cis-regulatory region binding"/>
    <property type="evidence" value="ECO:0007669"/>
    <property type="project" value="TreeGrafter"/>
</dbReference>
<feature type="compositionally biased region" description="Low complexity" evidence="6">
    <location>
        <begin position="416"/>
        <end position="429"/>
    </location>
</feature>
<dbReference type="KEGG" id="clup:CLUP02_03068"/>
<keyword evidence="2" id="KW-0805">Transcription regulation</keyword>
<evidence type="ECO:0000313" key="8">
    <source>
        <dbReference type="Proteomes" id="UP000830671"/>
    </source>
</evidence>
<evidence type="ECO:0000256" key="6">
    <source>
        <dbReference type="SAM" id="MobiDB-lite"/>
    </source>
</evidence>
<dbReference type="AlphaFoldDB" id="A0A9Q8SHR1"/>
<evidence type="ECO:0000256" key="2">
    <source>
        <dbReference type="ARBA" id="ARBA00023015"/>
    </source>
</evidence>
<dbReference type="RefSeq" id="XP_049139238.1">
    <property type="nucleotide sequence ID" value="XM_049282095.1"/>
</dbReference>
<protein>
    <submittedName>
        <fullName evidence="7">Uncharacterized protein</fullName>
    </submittedName>
</protein>
<reference evidence="7" key="1">
    <citation type="journal article" date="2021" name="Mol. Plant Microbe Interact.">
        <title>Complete Genome Sequence of the Plant-Pathogenic Fungus Colletotrichum lupini.</title>
        <authorList>
            <person name="Baroncelli R."/>
            <person name="Pensec F."/>
            <person name="Da Lio D."/>
            <person name="Boufleur T."/>
            <person name="Vicente I."/>
            <person name="Sarrocco S."/>
            <person name="Picot A."/>
            <person name="Baraldi E."/>
            <person name="Sukno S."/>
            <person name="Thon M."/>
            <person name="Le Floch G."/>
        </authorList>
    </citation>
    <scope>NUCLEOTIDE SEQUENCE</scope>
    <source>
        <strain evidence="7">IMI 504893</strain>
    </source>
</reference>
<feature type="region of interest" description="Disordered" evidence="6">
    <location>
        <begin position="175"/>
        <end position="245"/>
    </location>
</feature>
<name>A0A9Q8SHR1_9PEZI</name>
<evidence type="ECO:0000313" key="7">
    <source>
        <dbReference type="EMBL" id="UQC77599.1"/>
    </source>
</evidence>
<comment type="subcellular location">
    <subcellularLocation>
        <location evidence="1">Nucleus</location>
    </subcellularLocation>
</comment>
<evidence type="ECO:0000256" key="1">
    <source>
        <dbReference type="ARBA" id="ARBA00004123"/>
    </source>
</evidence>
<feature type="region of interest" description="Disordered" evidence="6">
    <location>
        <begin position="878"/>
        <end position="897"/>
    </location>
</feature>
<evidence type="ECO:0000256" key="5">
    <source>
        <dbReference type="ARBA" id="ARBA00023242"/>
    </source>
</evidence>
<dbReference type="PANTHER" id="PTHR31845:SF21">
    <property type="entry name" value="REGULATORY PROTEIN LEU3"/>
    <property type="match status" value="1"/>
</dbReference>